<organism evidence="4 5">
    <name type="scientific">Staphylococcus hominis</name>
    <dbReference type="NCBI Taxonomy" id="1290"/>
    <lineage>
        <taxon>Bacteria</taxon>
        <taxon>Bacillati</taxon>
        <taxon>Bacillota</taxon>
        <taxon>Bacilli</taxon>
        <taxon>Bacillales</taxon>
        <taxon>Staphylococcaceae</taxon>
        <taxon>Staphylococcus</taxon>
    </lineage>
</organism>
<dbReference type="CDD" id="cd18095">
    <property type="entry name" value="SpoU-like_rRNA-MTase"/>
    <property type="match status" value="1"/>
</dbReference>
<dbReference type="RefSeq" id="WP_017175723.1">
    <property type="nucleotide sequence ID" value="NZ_CABMJU010000034.1"/>
</dbReference>
<evidence type="ECO:0000256" key="2">
    <source>
        <dbReference type="ARBA" id="ARBA00022603"/>
    </source>
</evidence>
<dbReference type="SUPFAM" id="SSF55315">
    <property type="entry name" value="L30e-like"/>
    <property type="match status" value="1"/>
</dbReference>
<protein>
    <submittedName>
        <fullName evidence="4">RNA methyltransferase</fullName>
    </submittedName>
</protein>
<dbReference type="SMART" id="SM00967">
    <property type="entry name" value="SpoU_sub_bind"/>
    <property type="match status" value="1"/>
</dbReference>
<proteinExistence type="inferred from homology"/>
<dbReference type="Gene3D" id="3.40.1280.10">
    <property type="match status" value="1"/>
</dbReference>
<dbReference type="SUPFAM" id="SSF75217">
    <property type="entry name" value="alpha/beta knot"/>
    <property type="match status" value="1"/>
</dbReference>
<comment type="similarity">
    <text evidence="1">Belongs to the class IV-like SAM-binding methyltransferase superfamily. RNA methyltransferase TrmH family.</text>
</comment>
<dbReference type="GO" id="GO:0006396">
    <property type="term" value="P:RNA processing"/>
    <property type="evidence" value="ECO:0007669"/>
    <property type="project" value="InterPro"/>
</dbReference>
<dbReference type="PANTHER" id="PTHR43191:SF2">
    <property type="entry name" value="RRNA METHYLTRANSFERASE 3, MITOCHONDRIAL"/>
    <property type="match status" value="1"/>
</dbReference>
<keyword evidence="3" id="KW-0808">Transferase</keyword>
<dbReference type="AlphaFoldDB" id="A0A4Q9WUU7"/>
<reference evidence="4 5" key="1">
    <citation type="submission" date="2022-06" db="EMBL/GenBank/DDBJ databases">
        <title>Staphylococcus hominis ShoR14 genome sequence.</title>
        <authorList>
            <person name="Yeo C.C."/>
            <person name="Chew C.H."/>
            <person name="Che Hamzah A.M."/>
            <person name="Al-Trad E.I."/>
        </authorList>
    </citation>
    <scope>NUCLEOTIDE SEQUENCE [LARGE SCALE GENOMIC DNA]</scope>
    <source>
        <strain evidence="4 5">ShoR14</strain>
    </source>
</reference>
<evidence type="ECO:0000256" key="3">
    <source>
        <dbReference type="ARBA" id="ARBA00022679"/>
    </source>
</evidence>
<evidence type="ECO:0000256" key="1">
    <source>
        <dbReference type="ARBA" id="ARBA00007228"/>
    </source>
</evidence>
<name>A0A4Q9WUU7_STAHO</name>
<comment type="caution">
    <text evidence="4">The sequence shown here is derived from an EMBL/GenBank/DDBJ whole genome shotgun (WGS) entry which is preliminary data.</text>
</comment>
<dbReference type="GO" id="GO:0032259">
    <property type="term" value="P:methylation"/>
    <property type="evidence" value="ECO:0007669"/>
    <property type="project" value="UniProtKB-KW"/>
</dbReference>
<dbReference type="InterPro" id="IPR053888">
    <property type="entry name" value="MRM3-like_sub_bind"/>
</dbReference>
<dbReference type="Pfam" id="PF22435">
    <property type="entry name" value="MRM3-like_sub_bind"/>
    <property type="match status" value="1"/>
</dbReference>
<dbReference type="Gene3D" id="3.30.1330.30">
    <property type="match status" value="1"/>
</dbReference>
<dbReference type="InterPro" id="IPR029064">
    <property type="entry name" value="Ribosomal_eL30-like_sf"/>
</dbReference>
<dbReference type="GO" id="GO:0008173">
    <property type="term" value="F:RNA methyltransferase activity"/>
    <property type="evidence" value="ECO:0007669"/>
    <property type="project" value="InterPro"/>
</dbReference>
<accession>A0A4Q9WUU7</accession>
<gene>
    <name evidence="4" type="ORF">J7T32_003850</name>
</gene>
<dbReference type="PANTHER" id="PTHR43191">
    <property type="entry name" value="RRNA METHYLTRANSFERASE 3"/>
    <property type="match status" value="1"/>
</dbReference>
<dbReference type="EMBL" id="JAGHKT020000003">
    <property type="protein sequence ID" value="MCM5671902.1"/>
    <property type="molecule type" value="Genomic_DNA"/>
</dbReference>
<dbReference type="Pfam" id="PF00588">
    <property type="entry name" value="SpoU_methylase"/>
    <property type="match status" value="1"/>
</dbReference>
<evidence type="ECO:0000313" key="5">
    <source>
        <dbReference type="Proteomes" id="UP000665944"/>
    </source>
</evidence>
<dbReference type="InterPro" id="IPR029026">
    <property type="entry name" value="tRNA_m1G_MTases_N"/>
</dbReference>
<dbReference type="InterPro" id="IPR029028">
    <property type="entry name" value="Alpha/beta_knot_MTases"/>
</dbReference>
<dbReference type="InterPro" id="IPR001537">
    <property type="entry name" value="SpoU_MeTrfase"/>
</dbReference>
<evidence type="ECO:0000313" key="4">
    <source>
        <dbReference type="EMBL" id="MCM5671902.1"/>
    </source>
</evidence>
<dbReference type="InterPro" id="IPR013123">
    <property type="entry name" value="SpoU_subst-bd"/>
</dbReference>
<dbReference type="GO" id="GO:0003723">
    <property type="term" value="F:RNA binding"/>
    <property type="evidence" value="ECO:0007669"/>
    <property type="project" value="InterPro"/>
</dbReference>
<dbReference type="GO" id="GO:0005737">
    <property type="term" value="C:cytoplasm"/>
    <property type="evidence" value="ECO:0007669"/>
    <property type="project" value="UniProtKB-ARBA"/>
</dbReference>
<keyword evidence="2 4" id="KW-0489">Methyltransferase</keyword>
<dbReference type="InterPro" id="IPR051259">
    <property type="entry name" value="rRNA_Methyltransferase"/>
</dbReference>
<sequence>MEQITSTQNNKIKLANKLKKKKERDKTGLALIEGIHLIDEAFKSNMMIKQLFVIEPERTDSRLLEYAKEAYEINMKVAESLSGTITPQGFFAVIEKPKHDISKAKQVLLLDRIQDPGNLGTLIRTADAAGIDMIVMEKGTADAYQDKVMRASQGSVFHIPIVTTELNKFIEQFDGPVYGTALENAVSYKNIESQDTFALLLGNEGEGVNKELLAHTSQNLIIPIYGKAESLNVAIAGSILLYHLKG</sequence>
<dbReference type="Proteomes" id="UP000665944">
    <property type="component" value="Unassembled WGS sequence"/>
</dbReference>
<keyword evidence="5" id="KW-1185">Reference proteome</keyword>